<organism evidence="3 4">
    <name type="scientific">Coniochaeta ligniaria NRRL 30616</name>
    <dbReference type="NCBI Taxonomy" id="1408157"/>
    <lineage>
        <taxon>Eukaryota</taxon>
        <taxon>Fungi</taxon>
        <taxon>Dikarya</taxon>
        <taxon>Ascomycota</taxon>
        <taxon>Pezizomycotina</taxon>
        <taxon>Sordariomycetes</taxon>
        <taxon>Sordariomycetidae</taxon>
        <taxon>Coniochaetales</taxon>
        <taxon>Coniochaetaceae</taxon>
        <taxon>Coniochaeta</taxon>
    </lineage>
</organism>
<gene>
    <name evidence="3" type="ORF">CONLIGDRAFT_683823</name>
</gene>
<dbReference type="Pfam" id="PF20150">
    <property type="entry name" value="2EXR"/>
    <property type="match status" value="1"/>
</dbReference>
<feature type="region of interest" description="Disordered" evidence="1">
    <location>
        <begin position="1"/>
        <end position="20"/>
    </location>
</feature>
<dbReference type="InParanoid" id="A0A1J7JGW9"/>
<dbReference type="InterPro" id="IPR045518">
    <property type="entry name" value="2EXR"/>
</dbReference>
<dbReference type="EMBL" id="KV875100">
    <property type="protein sequence ID" value="OIW26874.1"/>
    <property type="molecule type" value="Genomic_DNA"/>
</dbReference>
<evidence type="ECO:0000313" key="3">
    <source>
        <dbReference type="EMBL" id="OIW26874.1"/>
    </source>
</evidence>
<reference evidence="3 4" key="1">
    <citation type="submission" date="2016-10" db="EMBL/GenBank/DDBJ databases">
        <title>Draft genome sequence of Coniochaeta ligniaria NRRL30616, a lignocellulolytic fungus for bioabatement of inhibitors in plant biomass hydrolysates.</title>
        <authorList>
            <consortium name="DOE Joint Genome Institute"/>
            <person name="Jimenez D.J."/>
            <person name="Hector R.E."/>
            <person name="Riley R."/>
            <person name="Sun H."/>
            <person name="Grigoriev I.V."/>
            <person name="Van Elsas J.D."/>
            <person name="Nichols N.N."/>
        </authorList>
    </citation>
    <scope>NUCLEOTIDE SEQUENCE [LARGE SCALE GENOMIC DNA]</scope>
    <source>
        <strain evidence="3 4">NRRL 30616</strain>
    </source>
</reference>
<keyword evidence="4" id="KW-1185">Reference proteome</keyword>
<dbReference type="PANTHER" id="PTHR35910">
    <property type="entry name" value="2EXR DOMAIN-CONTAINING PROTEIN"/>
    <property type="match status" value="1"/>
</dbReference>
<protein>
    <recommendedName>
        <fullName evidence="2">2EXR domain-containing protein</fullName>
    </recommendedName>
</protein>
<dbReference type="PANTHER" id="PTHR35910:SF6">
    <property type="entry name" value="2EXR DOMAIN-CONTAINING PROTEIN"/>
    <property type="match status" value="1"/>
</dbReference>
<dbReference type="OrthoDB" id="3469466at2759"/>
<evidence type="ECO:0000256" key="1">
    <source>
        <dbReference type="SAM" id="MobiDB-lite"/>
    </source>
</evidence>
<accession>A0A1J7JGW9</accession>
<dbReference type="AlphaFoldDB" id="A0A1J7JGW9"/>
<evidence type="ECO:0000259" key="2">
    <source>
        <dbReference type="Pfam" id="PF20150"/>
    </source>
</evidence>
<name>A0A1J7JGW9_9PEZI</name>
<evidence type="ECO:0000313" key="4">
    <source>
        <dbReference type="Proteomes" id="UP000182658"/>
    </source>
</evidence>
<feature type="domain" description="2EXR" evidence="2">
    <location>
        <begin position="99"/>
        <end position="225"/>
    </location>
</feature>
<dbReference type="Proteomes" id="UP000182658">
    <property type="component" value="Unassembled WGS sequence"/>
</dbReference>
<proteinExistence type="predicted"/>
<sequence length="555" mass="62868">MTSSEPGPSQAPAPRAPTIDPWLRITAERAPDNEVPTELSRQFPYFSIGGEVTMKRIPGLPLVPPPHAVQGSQNAQIPPILNDRITQLTHSDSKSDGMFTCFQRLPAEIRLKIWCHALQQRRHIRLNSKWCETVPRLKWHPFCFHLKNPLGKYVTGQAYSILPGVGEAWDSRRLPSGLMAVNMEARQAALDFYYLQIPATTDTMYYPDGTVYFSPKIYLNPDWDHVHLLPHRESDFLDFIYDTRAYDPKGVGIKHMIAYPYDMRHLVGEKFHLLQSTYYLNPDPAPLFFPSSAHPLQGWVGCRQADLVALLADLKTMTFMHVDADTSRLKLPWGPTDFQLRHERHELQPIHARPQGFELLDSDPRPGVSDALTTLWVKLNPLDARRNFVSFLDYIGVPPGSGPEIYHMVCVRPEWKRTDRTDRRIEHFVSDREDFVDLLRTDAAAPALDHSDYGYPFDASLGGPTLEGHAGTARQRLAHVKNFVAAQAESNERMGLPPVEVPDAPETERVAGFWLFKTEDFGRVKEKDGEMVRFNVSGAKPKLGVCKLPVKAAVK</sequence>